<evidence type="ECO:0000313" key="3">
    <source>
        <dbReference type="Proteomes" id="UP001209878"/>
    </source>
</evidence>
<gene>
    <name evidence="2" type="ORF">NP493_163g02009</name>
</gene>
<accession>A0AAD9UFL1</accession>
<feature type="region of interest" description="Disordered" evidence="1">
    <location>
        <begin position="56"/>
        <end position="124"/>
    </location>
</feature>
<protein>
    <recommendedName>
        <fullName evidence="4">Tubulin polyglutamylase TTLL7-like</fullName>
    </recommendedName>
</protein>
<evidence type="ECO:0000313" key="2">
    <source>
        <dbReference type="EMBL" id="KAK2187504.1"/>
    </source>
</evidence>
<evidence type="ECO:0000256" key="1">
    <source>
        <dbReference type="SAM" id="MobiDB-lite"/>
    </source>
</evidence>
<organism evidence="2 3">
    <name type="scientific">Ridgeia piscesae</name>
    <name type="common">Tubeworm</name>
    <dbReference type="NCBI Taxonomy" id="27915"/>
    <lineage>
        <taxon>Eukaryota</taxon>
        <taxon>Metazoa</taxon>
        <taxon>Spiralia</taxon>
        <taxon>Lophotrochozoa</taxon>
        <taxon>Annelida</taxon>
        <taxon>Polychaeta</taxon>
        <taxon>Sedentaria</taxon>
        <taxon>Canalipalpata</taxon>
        <taxon>Sabellida</taxon>
        <taxon>Siboglinidae</taxon>
        <taxon>Ridgeia</taxon>
    </lineage>
</organism>
<feature type="compositionally biased region" description="Polar residues" evidence="1">
    <location>
        <begin position="86"/>
        <end position="110"/>
    </location>
</feature>
<evidence type="ECO:0008006" key="4">
    <source>
        <dbReference type="Google" id="ProtNLM"/>
    </source>
</evidence>
<dbReference type="Proteomes" id="UP001209878">
    <property type="component" value="Unassembled WGS sequence"/>
</dbReference>
<sequence length="363" mass="40899">MNFNDMRCLQEEDILDMLAQCEADERVGFSGSLTARSMPAGPKPLSSMPTLVKLSTDCDFDDDEDDYDEQLENDTSARSPSRLHVQHSSRTTGLSTGQPIRPLSGSTSLHNPRLPAKTGRRGRLLRGAPSANDLCLQEDMTEREREEELTKATLLALNEMKIKFPGKTDSEAEYILDKLNENWKYHKPRIASYWLVKLDSIKRRKVVDIVRSNVRAVIQKTWNCADVDTLHLYRVFSRVFNRLLWSHGQGLWNCFQASGNSWETIFNKSSDHITPFEMACCRRIVQLCRDCLLIVYQFAAEAKNAPHSIARDTAGSVSGSHTHKVSAAESSIGWSPPGQLMSQRMSRLYQNRSQSISSLSGPS</sequence>
<name>A0AAD9UFL1_RIDPI</name>
<reference evidence="2" key="1">
    <citation type="journal article" date="2023" name="Mol. Biol. Evol.">
        <title>Third-Generation Sequencing Reveals the Adaptive Role of the Epigenome in Three Deep-Sea Polychaetes.</title>
        <authorList>
            <person name="Perez M."/>
            <person name="Aroh O."/>
            <person name="Sun Y."/>
            <person name="Lan Y."/>
            <person name="Juniper S.K."/>
            <person name="Young C.R."/>
            <person name="Angers B."/>
            <person name="Qian P.Y."/>
        </authorList>
    </citation>
    <scope>NUCLEOTIDE SEQUENCE</scope>
    <source>
        <strain evidence="2">R07B-5</strain>
    </source>
</reference>
<dbReference type="AlphaFoldDB" id="A0AAD9UFL1"/>
<dbReference type="EMBL" id="JAODUO010000163">
    <property type="protein sequence ID" value="KAK2187504.1"/>
    <property type="molecule type" value="Genomic_DNA"/>
</dbReference>
<proteinExistence type="predicted"/>
<comment type="caution">
    <text evidence="2">The sequence shown here is derived from an EMBL/GenBank/DDBJ whole genome shotgun (WGS) entry which is preliminary data.</text>
</comment>
<keyword evidence="3" id="KW-1185">Reference proteome</keyword>
<feature type="compositionally biased region" description="Acidic residues" evidence="1">
    <location>
        <begin position="58"/>
        <end position="72"/>
    </location>
</feature>